<keyword evidence="3" id="KW-0808">Transferase</keyword>
<dbReference type="InterPro" id="IPR000719">
    <property type="entry name" value="Prot_kinase_dom"/>
</dbReference>
<reference evidence="11" key="1">
    <citation type="submission" date="2025-08" db="UniProtKB">
        <authorList>
            <consortium name="RefSeq"/>
        </authorList>
    </citation>
    <scope>IDENTIFICATION</scope>
</reference>
<comment type="catalytic activity">
    <reaction evidence="7">
        <text>L-threonyl-[protein] + ATP = O-phospho-L-threonyl-[protein] + ADP + H(+)</text>
        <dbReference type="Rhea" id="RHEA:46608"/>
        <dbReference type="Rhea" id="RHEA-COMP:11060"/>
        <dbReference type="Rhea" id="RHEA-COMP:11605"/>
        <dbReference type="ChEBI" id="CHEBI:15378"/>
        <dbReference type="ChEBI" id="CHEBI:30013"/>
        <dbReference type="ChEBI" id="CHEBI:30616"/>
        <dbReference type="ChEBI" id="CHEBI:61977"/>
        <dbReference type="ChEBI" id="CHEBI:456216"/>
        <dbReference type="EC" id="2.7.11.1"/>
    </reaction>
</comment>
<dbReference type="Gene3D" id="3.30.200.20">
    <property type="entry name" value="Phosphorylase Kinase, domain 1"/>
    <property type="match status" value="1"/>
</dbReference>
<dbReference type="InterPro" id="IPR008271">
    <property type="entry name" value="Ser/Thr_kinase_AS"/>
</dbReference>
<evidence type="ECO:0000313" key="10">
    <source>
        <dbReference type="Proteomes" id="UP000694888"/>
    </source>
</evidence>
<keyword evidence="6" id="KW-0067">ATP-binding</keyword>
<dbReference type="GO" id="GO:0016301">
    <property type="term" value="F:kinase activity"/>
    <property type="evidence" value="ECO:0007669"/>
    <property type="project" value="UniProtKB-KW"/>
</dbReference>
<dbReference type="InterPro" id="IPR052239">
    <property type="entry name" value="Ser/Thr-specific_kinases"/>
</dbReference>
<dbReference type="PANTHER" id="PTHR45998">
    <property type="entry name" value="SERINE/THREONINE-PROTEIN KINASE 16"/>
    <property type="match status" value="1"/>
</dbReference>
<dbReference type="SUPFAM" id="SSF56112">
    <property type="entry name" value="Protein kinase-like (PK-like)"/>
    <property type="match status" value="1"/>
</dbReference>
<name>A0ABM0JLD9_APLCA</name>
<protein>
    <recommendedName>
        <fullName evidence="1">non-specific serine/threonine protein kinase</fullName>
        <ecNumber evidence="1">2.7.11.1</ecNumber>
    </recommendedName>
</protein>
<dbReference type="EC" id="2.7.11.1" evidence="1"/>
<sequence length="308" mass="35004">MGCMCGKESLSIDDRRFFIRQRLGEGGFSYVDLVEDAVSHKTYALKRILCHSKEEEQIALQEVEVMRAVAHPNVIPLECHSFHKVGQYSKAVDITCEVFLVIPLYRRGTLQDRIDTLKLKKEKFTEDEIWKLMLGICKGIKALHDHNPPYAHRDIKPDNVMTHDDGTPVVMDLGSAAPARMEIHTARQATSLQDTAAERCSMLYRAPELFTVETNSSIDERTDIWSLGCVLYALAYLESPFESAYQRGDSLALATMAGKINFPDSSEYSSKINDIILWMLKSDPQERPFIDQVLDRLHSIIHEGENRV</sequence>
<evidence type="ECO:0000256" key="1">
    <source>
        <dbReference type="ARBA" id="ARBA00012513"/>
    </source>
</evidence>
<dbReference type="Pfam" id="PF00069">
    <property type="entry name" value="Pkinase"/>
    <property type="match status" value="1"/>
</dbReference>
<evidence type="ECO:0000259" key="9">
    <source>
        <dbReference type="PROSITE" id="PS50011"/>
    </source>
</evidence>
<dbReference type="Proteomes" id="UP000694888">
    <property type="component" value="Unplaced"/>
</dbReference>
<evidence type="ECO:0000256" key="7">
    <source>
        <dbReference type="ARBA" id="ARBA00047899"/>
    </source>
</evidence>
<keyword evidence="10" id="KW-1185">Reference proteome</keyword>
<evidence type="ECO:0000256" key="4">
    <source>
        <dbReference type="ARBA" id="ARBA00022741"/>
    </source>
</evidence>
<evidence type="ECO:0000256" key="5">
    <source>
        <dbReference type="ARBA" id="ARBA00022777"/>
    </source>
</evidence>
<dbReference type="InterPro" id="IPR011009">
    <property type="entry name" value="Kinase-like_dom_sf"/>
</dbReference>
<organism evidence="10 11">
    <name type="scientific">Aplysia californica</name>
    <name type="common">California sea hare</name>
    <dbReference type="NCBI Taxonomy" id="6500"/>
    <lineage>
        <taxon>Eukaryota</taxon>
        <taxon>Metazoa</taxon>
        <taxon>Spiralia</taxon>
        <taxon>Lophotrochozoa</taxon>
        <taxon>Mollusca</taxon>
        <taxon>Gastropoda</taxon>
        <taxon>Heterobranchia</taxon>
        <taxon>Euthyneura</taxon>
        <taxon>Tectipleura</taxon>
        <taxon>Aplysiida</taxon>
        <taxon>Aplysioidea</taxon>
        <taxon>Aplysiidae</taxon>
        <taxon>Aplysia</taxon>
    </lineage>
</organism>
<evidence type="ECO:0000256" key="2">
    <source>
        <dbReference type="ARBA" id="ARBA00022527"/>
    </source>
</evidence>
<comment type="catalytic activity">
    <reaction evidence="8">
        <text>L-seryl-[protein] + ATP = O-phospho-L-seryl-[protein] + ADP + H(+)</text>
        <dbReference type="Rhea" id="RHEA:17989"/>
        <dbReference type="Rhea" id="RHEA-COMP:9863"/>
        <dbReference type="Rhea" id="RHEA-COMP:11604"/>
        <dbReference type="ChEBI" id="CHEBI:15378"/>
        <dbReference type="ChEBI" id="CHEBI:29999"/>
        <dbReference type="ChEBI" id="CHEBI:30616"/>
        <dbReference type="ChEBI" id="CHEBI:83421"/>
        <dbReference type="ChEBI" id="CHEBI:456216"/>
        <dbReference type="EC" id="2.7.11.1"/>
    </reaction>
</comment>
<dbReference type="PIRSF" id="PIRSF000654">
    <property type="entry name" value="Integrin-linked_kinase"/>
    <property type="match status" value="1"/>
</dbReference>
<evidence type="ECO:0000256" key="8">
    <source>
        <dbReference type="ARBA" id="ARBA00048679"/>
    </source>
</evidence>
<dbReference type="CDD" id="cd13986">
    <property type="entry name" value="STKc_16"/>
    <property type="match status" value="1"/>
</dbReference>
<dbReference type="PROSITE" id="PS50011">
    <property type="entry name" value="PROTEIN_KINASE_DOM"/>
    <property type="match status" value="1"/>
</dbReference>
<dbReference type="SMART" id="SM00220">
    <property type="entry name" value="S_TKc"/>
    <property type="match status" value="1"/>
</dbReference>
<accession>A0ABM0JLD9</accession>
<keyword evidence="4" id="KW-0547">Nucleotide-binding</keyword>
<gene>
    <name evidence="11" type="primary">LOC101859237</name>
</gene>
<dbReference type="PANTHER" id="PTHR45998:SF2">
    <property type="entry name" value="SERINE_THREONINE-PROTEIN KINASE 16"/>
    <property type="match status" value="1"/>
</dbReference>
<keyword evidence="5 11" id="KW-0418">Kinase</keyword>
<proteinExistence type="predicted"/>
<dbReference type="Gene3D" id="1.10.510.10">
    <property type="entry name" value="Transferase(Phosphotransferase) domain 1"/>
    <property type="match status" value="1"/>
</dbReference>
<dbReference type="RefSeq" id="XP_005096441.1">
    <property type="nucleotide sequence ID" value="XM_005096384.3"/>
</dbReference>
<dbReference type="PROSITE" id="PS00108">
    <property type="entry name" value="PROTEIN_KINASE_ST"/>
    <property type="match status" value="1"/>
</dbReference>
<evidence type="ECO:0000313" key="11">
    <source>
        <dbReference type="RefSeq" id="XP_005096441.1"/>
    </source>
</evidence>
<feature type="domain" description="Protein kinase" evidence="9">
    <location>
        <begin position="17"/>
        <end position="301"/>
    </location>
</feature>
<evidence type="ECO:0000256" key="3">
    <source>
        <dbReference type="ARBA" id="ARBA00022679"/>
    </source>
</evidence>
<dbReference type="GeneID" id="101859237"/>
<evidence type="ECO:0000256" key="6">
    <source>
        <dbReference type="ARBA" id="ARBA00022840"/>
    </source>
</evidence>
<keyword evidence="2" id="KW-0723">Serine/threonine-protein kinase</keyword>